<name>A0A3R7P402_PENVA</name>
<feature type="compositionally biased region" description="Pro residues" evidence="1">
    <location>
        <begin position="131"/>
        <end position="149"/>
    </location>
</feature>
<accession>A0A3R7P402</accession>
<feature type="transmembrane region" description="Helical" evidence="2">
    <location>
        <begin position="28"/>
        <end position="48"/>
    </location>
</feature>
<feature type="compositionally biased region" description="Pro residues" evidence="1">
    <location>
        <begin position="461"/>
        <end position="484"/>
    </location>
</feature>
<feature type="region of interest" description="Disordered" evidence="1">
    <location>
        <begin position="179"/>
        <end position="198"/>
    </location>
</feature>
<organism evidence="3 4">
    <name type="scientific">Penaeus vannamei</name>
    <name type="common">Whiteleg shrimp</name>
    <name type="synonym">Litopenaeus vannamei</name>
    <dbReference type="NCBI Taxonomy" id="6689"/>
    <lineage>
        <taxon>Eukaryota</taxon>
        <taxon>Metazoa</taxon>
        <taxon>Ecdysozoa</taxon>
        <taxon>Arthropoda</taxon>
        <taxon>Crustacea</taxon>
        <taxon>Multicrustacea</taxon>
        <taxon>Malacostraca</taxon>
        <taxon>Eumalacostraca</taxon>
        <taxon>Eucarida</taxon>
        <taxon>Decapoda</taxon>
        <taxon>Dendrobranchiata</taxon>
        <taxon>Penaeoidea</taxon>
        <taxon>Penaeidae</taxon>
        <taxon>Penaeus</taxon>
    </lineage>
</organism>
<feature type="compositionally biased region" description="Pro residues" evidence="1">
    <location>
        <begin position="411"/>
        <end position="425"/>
    </location>
</feature>
<proteinExistence type="predicted"/>
<keyword evidence="4" id="KW-1185">Reference proteome</keyword>
<dbReference type="STRING" id="6689.A0A3R7P402"/>
<keyword evidence="2" id="KW-0812">Transmembrane</keyword>
<reference evidence="3 4" key="1">
    <citation type="submission" date="2018-04" db="EMBL/GenBank/DDBJ databases">
        <authorList>
            <person name="Zhang X."/>
            <person name="Yuan J."/>
            <person name="Li F."/>
            <person name="Xiang J."/>
        </authorList>
    </citation>
    <scope>NUCLEOTIDE SEQUENCE [LARGE SCALE GENOMIC DNA]</scope>
    <source>
        <tissue evidence="3">Muscle</tissue>
    </source>
</reference>
<evidence type="ECO:0000256" key="2">
    <source>
        <dbReference type="SAM" id="Phobius"/>
    </source>
</evidence>
<dbReference type="EMBL" id="QCYY01004591">
    <property type="protein sequence ID" value="ROT60733.1"/>
    <property type="molecule type" value="Genomic_DNA"/>
</dbReference>
<evidence type="ECO:0000313" key="4">
    <source>
        <dbReference type="Proteomes" id="UP000283509"/>
    </source>
</evidence>
<dbReference type="AlphaFoldDB" id="A0A3R7P402"/>
<feature type="transmembrane region" description="Helical" evidence="2">
    <location>
        <begin position="55"/>
        <end position="73"/>
    </location>
</feature>
<feature type="region of interest" description="Disordered" evidence="1">
    <location>
        <begin position="125"/>
        <end position="152"/>
    </location>
</feature>
<feature type="compositionally biased region" description="Pro residues" evidence="1">
    <location>
        <begin position="184"/>
        <end position="196"/>
    </location>
</feature>
<feature type="region of interest" description="Disordered" evidence="1">
    <location>
        <begin position="292"/>
        <end position="321"/>
    </location>
</feature>
<protein>
    <submittedName>
        <fullName evidence="3">Uncharacterized protein</fullName>
    </submittedName>
</protein>
<evidence type="ECO:0000256" key="1">
    <source>
        <dbReference type="SAM" id="MobiDB-lite"/>
    </source>
</evidence>
<feature type="compositionally biased region" description="Low complexity" evidence="1">
    <location>
        <begin position="485"/>
        <end position="498"/>
    </location>
</feature>
<comment type="caution">
    <text evidence="3">The sequence shown here is derived from an EMBL/GenBank/DDBJ whole genome shotgun (WGS) entry which is preliminary data.</text>
</comment>
<keyword evidence="2" id="KW-1133">Transmembrane helix</keyword>
<evidence type="ECO:0000313" key="3">
    <source>
        <dbReference type="EMBL" id="ROT60733.1"/>
    </source>
</evidence>
<reference evidence="3 4" key="2">
    <citation type="submission" date="2019-01" db="EMBL/GenBank/DDBJ databases">
        <title>The decoding of complex shrimp genome reveals the adaptation for benthos swimmer, frequently molting mechanism and breeding impact on genome.</title>
        <authorList>
            <person name="Sun Y."/>
            <person name="Gao Y."/>
            <person name="Yu Y."/>
        </authorList>
    </citation>
    <scope>NUCLEOTIDE SEQUENCE [LARGE SCALE GENOMIC DNA]</scope>
    <source>
        <tissue evidence="3">Muscle</tissue>
    </source>
</reference>
<feature type="region of interest" description="Disordered" evidence="1">
    <location>
        <begin position="404"/>
        <end position="425"/>
    </location>
</feature>
<gene>
    <name evidence="3" type="ORF">C7M84_021687</name>
</gene>
<dbReference type="Proteomes" id="UP000283509">
    <property type="component" value="Unassembled WGS sequence"/>
</dbReference>
<feature type="region of interest" description="Disordered" evidence="1">
    <location>
        <begin position="459"/>
        <end position="504"/>
    </location>
</feature>
<sequence length="504" mass="55297">MHTLLFLLFFSSLYTLLSVSYAHSSLSFFLSSLLIYYIFYISPSRFLFCLSSPSFPFSLFPLFTSFTLSSPSFCPFPLPSIFSLFSLPLSLYSHSHTPFFPSTSPPPTTPTNHTKKHTSIYKRIVTSGSPSPHPSTPSTHPSPTPPFHPLHPTLPLHRPTNWPIVEAENATLLSLVVTADPRPRSPPPHRPYPTPVPTHRHILPPVTTHRHILPPFLSPPISYPTAHPIPPPYPAHILPPIPVPIPHPLLPPTPIPRPYPPPLPRPPPIALLQYIPKPTAFHDDYICRGRGGRATKNRLAGPPHDEGAATPRERRHAPRIQRKRAAMRDSLLDTPNPPPPPPSFVPPPSLSSLPLHFFWPPSSPFPSPIHSPFPSSSLIPPLLLPSLSVSPIILHFPHTTPFSLSLSSSPPSSPSSPLLSPPSSPHSFPPSSLQFLQIPFPFPPPTLLFRLPSSSTLLPPFSDPSPSSPLPTPSSDPLPLPPLPYTSYPSSDPLRPSYPSNPPP</sequence>
<keyword evidence="2" id="KW-0472">Membrane</keyword>
<dbReference type="PRINTS" id="PR01217">
    <property type="entry name" value="PRICHEXTENSN"/>
</dbReference>